<dbReference type="Gene3D" id="3.90.820.10">
    <property type="entry name" value="Structural Genomics, Unknown Function 30-nov-00 1gh9 Mol_id"/>
    <property type="match status" value="1"/>
</dbReference>
<evidence type="ECO:0000313" key="2">
    <source>
        <dbReference type="EMBL" id="MBP2363990.1"/>
    </source>
</evidence>
<dbReference type="Pfam" id="PF03621">
    <property type="entry name" value="MbtH"/>
    <property type="match status" value="1"/>
</dbReference>
<dbReference type="InterPro" id="IPR037407">
    <property type="entry name" value="MLP_fam"/>
</dbReference>
<sequence>MSEGVSHKSQDELYFVVRNHEEQYSIWRSDKQVPEGWETQGGPAGKEECLSRIEELWTDMRPASLRAAMAAAENGNS</sequence>
<feature type="domain" description="MbtH-like" evidence="1">
    <location>
        <begin position="7"/>
        <end position="55"/>
    </location>
</feature>
<name>A0ABS4VJ89_9ACTN</name>
<protein>
    <submittedName>
        <fullName evidence="2">MbtH protein</fullName>
    </submittedName>
</protein>
<dbReference type="Proteomes" id="UP001519311">
    <property type="component" value="Unassembled WGS sequence"/>
</dbReference>
<evidence type="ECO:0000313" key="3">
    <source>
        <dbReference type="Proteomes" id="UP001519311"/>
    </source>
</evidence>
<accession>A0ABS4VJ89</accession>
<dbReference type="InterPro" id="IPR005153">
    <property type="entry name" value="MbtH-like_dom"/>
</dbReference>
<gene>
    <name evidence="2" type="ORF">JOF59_006482</name>
</gene>
<dbReference type="PANTHER" id="PTHR38444:SF1">
    <property type="entry name" value="ENTEROBACTIN BIOSYNTHESIS PROTEIN YBDZ"/>
    <property type="match status" value="1"/>
</dbReference>
<organism evidence="2 3">
    <name type="scientific">Streptomyces clavifer</name>
    <dbReference type="NCBI Taxonomy" id="68188"/>
    <lineage>
        <taxon>Bacteria</taxon>
        <taxon>Bacillati</taxon>
        <taxon>Actinomycetota</taxon>
        <taxon>Actinomycetes</taxon>
        <taxon>Kitasatosporales</taxon>
        <taxon>Streptomycetaceae</taxon>
        <taxon>Streptomyces</taxon>
    </lineage>
</organism>
<proteinExistence type="predicted"/>
<evidence type="ECO:0000259" key="1">
    <source>
        <dbReference type="SMART" id="SM00923"/>
    </source>
</evidence>
<keyword evidence="3" id="KW-1185">Reference proteome</keyword>
<dbReference type="InterPro" id="IPR038020">
    <property type="entry name" value="MbtH-like_sf"/>
</dbReference>
<dbReference type="EMBL" id="JAGINS010000002">
    <property type="protein sequence ID" value="MBP2363990.1"/>
    <property type="molecule type" value="Genomic_DNA"/>
</dbReference>
<dbReference type="SUPFAM" id="SSF160582">
    <property type="entry name" value="MbtH-like"/>
    <property type="match status" value="1"/>
</dbReference>
<dbReference type="RefSeq" id="WP_241191657.1">
    <property type="nucleotide sequence ID" value="NZ_BMWJ01000007.1"/>
</dbReference>
<dbReference type="SMART" id="SM00923">
    <property type="entry name" value="MbtH"/>
    <property type="match status" value="1"/>
</dbReference>
<reference evidence="2 3" key="1">
    <citation type="submission" date="2021-03" db="EMBL/GenBank/DDBJ databases">
        <title>Sequencing the genomes of 1000 actinobacteria strains.</title>
        <authorList>
            <person name="Klenk H.-P."/>
        </authorList>
    </citation>
    <scope>NUCLEOTIDE SEQUENCE [LARGE SCALE GENOMIC DNA]</scope>
    <source>
        <strain evidence="2 3">DSM 40843</strain>
    </source>
</reference>
<dbReference type="PANTHER" id="PTHR38444">
    <property type="entry name" value="ENTEROBACTIN BIOSYNTHESIS PROTEIN YBDZ"/>
    <property type="match status" value="1"/>
</dbReference>
<comment type="caution">
    <text evidence="2">The sequence shown here is derived from an EMBL/GenBank/DDBJ whole genome shotgun (WGS) entry which is preliminary data.</text>
</comment>